<dbReference type="Proteomes" id="UP000030106">
    <property type="component" value="Unassembled WGS sequence"/>
</dbReference>
<dbReference type="GO" id="GO:0004252">
    <property type="term" value="F:serine-type endopeptidase activity"/>
    <property type="evidence" value="ECO:0007669"/>
    <property type="project" value="InterPro"/>
</dbReference>
<dbReference type="Pfam" id="PF00089">
    <property type="entry name" value="Trypsin"/>
    <property type="match status" value="1"/>
</dbReference>
<feature type="region of interest" description="Disordered" evidence="2">
    <location>
        <begin position="266"/>
        <end position="316"/>
    </location>
</feature>
<gene>
    <name evidence="5" type="ORF">BBAD15_g12394</name>
</gene>
<reference evidence="5 6" key="1">
    <citation type="submission" date="2012-10" db="EMBL/GenBank/DDBJ databases">
        <title>Genome sequencing and analysis of entomopathogenic fungi Beauveria bassiana D1-5.</title>
        <authorList>
            <person name="Li Q."/>
            <person name="Wang L."/>
            <person name="Zhang Z."/>
            <person name="Wang Q."/>
            <person name="Ren J."/>
            <person name="Wang M."/>
            <person name="Xu W."/>
            <person name="Wang J."/>
            <person name="Lu Y."/>
            <person name="Du Q."/>
            <person name="Sun Z."/>
        </authorList>
    </citation>
    <scope>NUCLEOTIDE SEQUENCE [LARGE SCALE GENOMIC DNA]</scope>
    <source>
        <strain evidence="5 6">D1-5</strain>
    </source>
</reference>
<dbReference type="PRINTS" id="PR00722">
    <property type="entry name" value="CHYMOTRYPSIN"/>
</dbReference>
<dbReference type="STRING" id="1245745.A0A0A2V7T1"/>
<dbReference type="SUPFAM" id="SSF50494">
    <property type="entry name" value="Trypsin-like serine proteases"/>
    <property type="match status" value="1"/>
</dbReference>
<dbReference type="Gene3D" id="2.40.10.10">
    <property type="entry name" value="Trypsin-like serine proteases"/>
    <property type="match status" value="1"/>
</dbReference>
<feature type="compositionally biased region" description="Basic and acidic residues" evidence="2">
    <location>
        <begin position="295"/>
        <end position="309"/>
    </location>
</feature>
<dbReference type="PROSITE" id="PS00134">
    <property type="entry name" value="TRYPSIN_HIS"/>
    <property type="match status" value="1"/>
</dbReference>
<evidence type="ECO:0000256" key="2">
    <source>
        <dbReference type="SAM" id="MobiDB-lite"/>
    </source>
</evidence>
<evidence type="ECO:0000313" key="6">
    <source>
        <dbReference type="Proteomes" id="UP000030106"/>
    </source>
</evidence>
<evidence type="ECO:0000256" key="1">
    <source>
        <dbReference type="ARBA" id="ARBA00023157"/>
    </source>
</evidence>
<feature type="signal peptide" evidence="3">
    <location>
        <begin position="1"/>
        <end position="20"/>
    </location>
</feature>
<dbReference type="EMBL" id="ANFO01001585">
    <property type="protein sequence ID" value="KGQ02397.1"/>
    <property type="molecule type" value="Genomic_DNA"/>
</dbReference>
<dbReference type="HOGENOM" id="CLU_006842_7_5_1"/>
<evidence type="ECO:0000259" key="4">
    <source>
        <dbReference type="PROSITE" id="PS50240"/>
    </source>
</evidence>
<dbReference type="PANTHER" id="PTHR24252">
    <property type="entry name" value="ACROSIN-RELATED"/>
    <property type="match status" value="1"/>
</dbReference>
<dbReference type="InterPro" id="IPR001314">
    <property type="entry name" value="Peptidase_S1A"/>
</dbReference>
<feature type="domain" description="Peptidase S1" evidence="4">
    <location>
        <begin position="27"/>
        <end position="261"/>
    </location>
</feature>
<dbReference type="GO" id="GO:0006508">
    <property type="term" value="P:proteolysis"/>
    <property type="evidence" value="ECO:0007669"/>
    <property type="project" value="InterPro"/>
</dbReference>
<protein>
    <submittedName>
        <fullName evidence="5">Trypsin</fullName>
    </submittedName>
</protein>
<accession>A0A0A2V7T1</accession>
<organism evidence="5 6">
    <name type="scientific">Beauveria bassiana D1-5</name>
    <dbReference type="NCBI Taxonomy" id="1245745"/>
    <lineage>
        <taxon>Eukaryota</taxon>
        <taxon>Fungi</taxon>
        <taxon>Dikarya</taxon>
        <taxon>Ascomycota</taxon>
        <taxon>Pezizomycotina</taxon>
        <taxon>Sordariomycetes</taxon>
        <taxon>Hypocreomycetidae</taxon>
        <taxon>Hypocreales</taxon>
        <taxon>Cordycipitaceae</taxon>
        <taxon>Beauveria</taxon>
    </lineage>
</organism>
<keyword evidence="3" id="KW-0732">Signal</keyword>
<dbReference type="InterPro" id="IPR001254">
    <property type="entry name" value="Trypsin_dom"/>
</dbReference>
<keyword evidence="1" id="KW-1015">Disulfide bond</keyword>
<comment type="caution">
    <text evidence="5">The sequence shown here is derived from an EMBL/GenBank/DDBJ whole genome shotgun (WGS) entry which is preliminary data.</text>
</comment>
<dbReference type="InterPro" id="IPR018114">
    <property type="entry name" value="TRYPSIN_HIS"/>
</dbReference>
<dbReference type="eggNOG" id="KOG3627">
    <property type="taxonomic scope" value="Eukaryota"/>
</dbReference>
<dbReference type="PROSITE" id="PS50240">
    <property type="entry name" value="TRYPSIN_DOM"/>
    <property type="match status" value="1"/>
</dbReference>
<sequence length="316" mass="33043">MVRKVVITLAAALCAVSTTAITIDKRIIGGEDVKAGEFKFIVSLHKKSGRSSCAGTLLDSTTVLTAAHCVKQIHYVKAGTLYLGAADRMLTSSTKLMIMQNSNTGGVDANIASSKQHPDYELYAKYGGYAVNDIAILKLSTAIEKSENIDYATLPANGSDPEANSIAVTAGCKVDILVHTRQDCVNLMQAAVARDTIVCAGGGGKNVCDRDSGGPLIDQKTGQLIGVTSFVAGTAEEGECTLPAVYTRVGSYINFIGENLEGLNSSRPKEQTAVKGSYSGDEALTKTVALSSNTKGDKAETPNPEKEPESTAGALQ</sequence>
<proteinExistence type="predicted"/>
<dbReference type="AlphaFoldDB" id="A0A0A2V7T1"/>
<evidence type="ECO:0000313" key="5">
    <source>
        <dbReference type="EMBL" id="KGQ02397.1"/>
    </source>
</evidence>
<dbReference type="InterPro" id="IPR009003">
    <property type="entry name" value="Peptidase_S1_PA"/>
</dbReference>
<dbReference type="SMART" id="SM00020">
    <property type="entry name" value="Tryp_SPc"/>
    <property type="match status" value="1"/>
</dbReference>
<feature type="chain" id="PRO_5001995316" evidence="3">
    <location>
        <begin position="21"/>
        <end position="316"/>
    </location>
</feature>
<name>A0A0A2V7T1_BEABA</name>
<dbReference type="PANTHER" id="PTHR24252:SF7">
    <property type="entry name" value="HYALIN"/>
    <property type="match status" value="1"/>
</dbReference>
<evidence type="ECO:0000256" key="3">
    <source>
        <dbReference type="SAM" id="SignalP"/>
    </source>
</evidence>
<dbReference type="InterPro" id="IPR043504">
    <property type="entry name" value="Peptidase_S1_PA_chymotrypsin"/>
</dbReference>
<dbReference type="OrthoDB" id="4915747at2759"/>
<dbReference type="CDD" id="cd00190">
    <property type="entry name" value="Tryp_SPc"/>
    <property type="match status" value="1"/>
</dbReference>